<gene>
    <name evidence="3" type="ORF">DWY99_14015</name>
</gene>
<sequence length="112" mass="13531">MKKKARIIFKILRIVLSVACIIISAYCWYKSLELDQLYTVHPDNQLFSWKPPLYETYSVIYSLTGMGATILFILINIKWFIRKVKNHYKECEQERLEKELKKRKQKEEQDNK</sequence>
<comment type="caution">
    <text evidence="3">The sequence shown here is derived from an EMBL/GenBank/DDBJ whole genome shotgun (WGS) entry which is preliminary data.</text>
</comment>
<accession>A0A412ARF0</accession>
<evidence type="ECO:0000313" key="3">
    <source>
        <dbReference type="EMBL" id="RGQ33533.1"/>
    </source>
</evidence>
<protein>
    <submittedName>
        <fullName evidence="3">Uncharacterized protein</fullName>
    </submittedName>
</protein>
<organism evidence="3 4">
    <name type="scientific">[Clostridium] leptum</name>
    <dbReference type="NCBI Taxonomy" id="1535"/>
    <lineage>
        <taxon>Bacteria</taxon>
        <taxon>Bacillati</taxon>
        <taxon>Bacillota</taxon>
        <taxon>Clostridia</taxon>
        <taxon>Eubacteriales</taxon>
        <taxon>Oscillospiraceae</taxon>
        <taxon>Oscillospiraceae incertae sedis</taxon>
    </lineage>
</organism>
<feature type="transmembrane region" description="Helical" evidence="2">
    <location>
        <begin position="7"/>
        <end position="29"/>
    </location>
</feature>
<evidence type="ECO:0000256" key="1">
    <source>
        <dbReference type="SAM" id="Coils"/>
    </source>
</evidence>
<reference evidence="3 4" key="1">
    <citation type="submission" date="2018-08" db="EMBL/GenBank/DDBJ databases">
        <title>A genome reference for cultivated species of the human gut microbiota.</title>
        <authorList>
            <person name="Zou Y."/>
            <person name="Xue W."/>
            <person name="Luo G."/>
        </authorList>
    </citation>
    <scope>NUCLEOTIDE SEQUENCE [LARGE SCALE GENOMIC DNA]</scope>
    <source>
        <strain evidence="3 4">AF28-26</strain>
    </source>
</reference>
<keyword evidence="2" id="KW-1133">Transmembrane helix</keyword>
<feature type="transmembrane region" description="Helical" evidence="2">
    <location>
        <begin position="59"/>
        <end position="81"/>
    </location>
</feature>
<feature type="coiled-coil region" evidence="1">
    <location>
        <begin position="81"/>
        <end position="109"/>
    </location>
</feature>
<dbReference type="Proteomes" id="UP000284751">
    <property type="component" value="Unassembled WGS sequence"/>
</dbReference>
<keyword evidence="1" id="KW-0175">Coiled coil</keyword>
<name>A0A412ARF0_9FIRM</name>
<evidence type="ECO:0000313" key="4">
    <source>
        <dbReference type="Proteomes" id="UP000284751"/>
    </source>
</evidence>
<keyword evidence="2" id="KW-0472">Membrane</keyword>
<keyword evidence="2" id="KW-0812">Transmembrane</keyword>
<dbReference type="AlphaFoldDB" id="A0A412ARF0"/>
<dbReference type="EMBL" id="QRTC01000098">
    <property type="protein sequence ID" value="RGQ33533.1"/>
    <property type="molecule type" value="Genomic_DNA"/>
</dbReference>
<evidence type="ECO:0000256" key="2">
    <source>
        <dbReference type="SAM" id="Phobius"/>
    </source>
</evidence>
<proteinExistence type="predicted"/>